<keyword evidence="2 5" id="KW-0812">Transmembrane</keyword>
<comment type="subcellular location">
    <subcellularLocation>
        <location evidence="1">Membrane</location>
    </subcellularLocation>
</comment>
<feature type="transmembrane region" description="Helical" evidence="5">
    <location>
        <begin position="58"/>
        <end position="79"/>
    </location>
</feature>
<keyword evidence="4 5" id="KW-0472">Membrane</keyword>
<dbReference type="SUPFAM" id="SSF81321">
    <property type="entry name" value="Family A G protein-coupled receptor-like"/>
    <property type="match status" value="1"/>
</dbReference>
<reference evidence="8" key="1">
    <citation type="journal article" date="2002" name="Science">
        <title>The draft genome of Ciona intestinalis: insights into chordate and vertebrate origins.</title>
        <authorList>
            <person name="Dehal P."/>
            <person name="Satou Y."/>
            <person name="Campbell R.K."/>
            <person name="Chapman J."/>
            <person name="Degnan B."/>
            <person name="De Tomaso A."/>
            <person name="Davidson B."/>
            <person name="Di Gregorio A."/>
            <person name="Gelpke M."/>
            <person name="Goodstein D.M."/>
            <person name="Harafuji N."/>
            <person name="Hastings K.E."/>
            <person name="Ho I."/>
            <person name="Hotta K."/>
            <person name="Huang W."/>
            <person name="Kawashima T."/>
            <person name="Lemaire P."/>
            <person name="Martinez D."/>
            <person name="Meinertzhagen I.A."/>
            <person name="Necula S."/>
            <person name="Nonaka M."/>
            <person name="Putnam N."/>
            <person name="Rash S."/>
            <person name="Saiga H."/>
            <person name="Satake M."/>
            <person name="Terry A."/>
            <person name="Yamada L."/>
            <person name="Wang H.G."/>
            <person name="Awazu S."/>
            <person name="Azumi K."/>
            <person name="Boore J."/>
            <person name="Branno M."/>
            <person name="Chin-Bow S."/>
            <person name="DeSantis R."/>
            <person name="Doyle S."/>
            <person name="Francino P."/>
            <person name="Keys D.N."/>
            <person name="Haga S."/>
            <person name="Hayashi H."/>
            <person name="Hino K."/>
            <person name="Imai K.S."/>
            <person name="Inaba K."/>
            <person name="Kano S."/>
            <person name="Kobayashi K."/>
            <person name="Kobayashi M."/>
            <person name="Lee B.I."/>
            <person name="Makabe K.W."/>
            <person name="Manohar C."/>
            <person name="Matassi G."/>
            <person name="Medina M."/>
            <person name="Mochizuki Y."/>
            <person name="Mount S."/>
            <person name="Morishita T."/>
            <person name="Miura S."/>
            <person name="Nakayama A."/>
            <person name="Nishizaka S."/>
            <person name="Nomoto H."/>
            <person name="Ohta F."/>
            <person name="Oishi K."/>
            <person name="Rigoutsos I."/>
            <person name="Sano M."/>
            <person name="Sasaki A."/>
            <person name="Sasakura Y."/>
            <person name="Shoguchi E."/>
            <person name="Shin-i T."/>
            <person name="Spagnuolo A."/>
            <person name="Stainier D."/>
            <person name="Suzuki M.M."/>
            <person name="Tassy O."/>
            <person name="Takatori N."/>
            <person name="Tokuoka M."/>
            <person name="Yagi K."/>
            <person name="Yoshizaki F."/>
            <person name="Wada S."/>
            <person name="Zhang C."/>
            <person name="Hyatt P.D."/>
            <person name="Larimer F."/>
            <person name="Detter C."/>
            <person name="Doggett N."/>
            <person name="Glavina T."/>
            <person name="Hawkins T."/>
            <person name="Richardson P."/>
            <person name="Lucas S."/>
            <person name="Kohara Y."/>
            <person name="Levine M."/>
            <person name="Satoh N."/>
            <person name="Rokhsar D.S."/>
        </authorList>
    </citation>
    <scope>NUCLEOTIDE SEQUENCE [LARGE SCALE GENOMIC DNA]</scope>
</reference>
<evidence type="ECO:0000256" key="3">
    <source>
        <dbReference type="ARBA" id="ARBA00022989"/>
    </source>
</evidence>
<evidence type="ECO:0000313" key="7">
    <source>
        <dbReference type="Ensembl" id="ENSCINP00000028018.2"/>
    </source>
</evidence>
<feature type="transmembrane region" description="Helical" evidence="5">
    <location>
        <begin position="14"/>
        <end position="38"/>
    </location>
</feature>
<dbReference type="Ensembl" id="ENSCINT00000028264.2">
    <property type="protein sequence ID" value="ENSCINP00000028018.2"/>
    <property type="gene ID" value="ENSCING00000002683.3"/>
</dbReference>
<evidence type="ECO:0000256" key="5">
    <source>
        <dbReference type="SAM" id="Phobius"/>
    </source>
</evidence>
<evidence type="ECO:0000313" key="8">
    <source>
        <dbReference type="Proteomes" id="UP000008144"/>
    </source>
</evidence>
<dbReference type="InterPro" id="IPR017452">
    <property type="entry name" value="GPCR_Rhodpsn_7TM"/>
</dbReference>
<dbReference type="HOGENOM" id="CLU_2096006_0_0_1"/>
<proteinExistence type="predicted"/>
<dbReference type="AlphaFoldDB" id="F6WSI3"/>
<keyword evidence="3 5" id="KW-1133">Transmembrane helix</keyword>
<keyword evidence="8" id="KW-1185">Reference proteome</keyword>
<feature type="domain" description="G-protein coupled receptors family 1 profile" evidence="6">
    <location>
        <begin position="1"/>
        <end position="76"/>
    </location>
</feature>
<protein>
    <recommendedName>
        <fullName evidence="6">G-protein coupled receptors family 1 profile domain-containing protein</fullName>
    </recommendedName>
</protein>
<dbReference type="Gene3D" id="1.20.1070.10">
    <property type="entry name" value="Rhodopsin 7-helix transmembrane proteins"/>
    <property type="match status" value="1"/>
</dbReference>
<reference evidence="7" key="3">
    <citation type="submission" date="2025-09" db="UniProtKB">
        <authorList>
            <consortium name="Ensembl"/>
        </authorList>
    </citation>
    <scope>IDENTIFICATION</scope>
</reference>
<dbReference type="Proteomes" id="UP000008144">
    <property type="component" value="Unassembled WGS sequence"/>
</dbReference>
<name>F6WSI3_CIOIN</name>
<evidence type="ECO:0000256" key="2">
    <source>
        <dbReference type="ARBA" id="ARBA00022692"/>
    </source>
</evidence>
<evidence type="ECO:0000256" key="4">
    <source>
        <dbReference type="ARBA" id="ARBA00023136"/>
    </source>
</evidence>
<reference evidence="7" key="2">
    <citation type="submission" date="2025-08" db="UniProtKB">
        <authorList>
            <consortium name="Ensembl"/>
        </authorList>
    </citation>
    <scope>IDENTIFICATION</scope>
</reference>
<dbReference type="GO" id="GO:0016020">
    <property type="term" value="C:membrane"/>
    <property type="evidence" value="ECO:0007669"/>
    <property type="project" value="UniProtKB-SubCell"/>
</dbReference>
<organism evidence="7 8">
    <name type="scientific">Ciona intestinalis</name>
    <name type="common">Transparent sea squirt</name>
    <name type="synonym">Ascidia intestinalis</name>
    <dbReference type="NCBI Taxonomy" id="7719"/>
    <lineage>
        <taxon>Eukaryota</taxon>
        <taxon>Metazoa</taxon>
        <taxon>Chordata</taxon>
        <taxon>Tunicata</taxon>
        <taxon>Ascidiacea</taxon>
        <taxon>Phlebobranchia</taxon>
        <taxon>Cionidae</taxon>
        <taxon>Ciona</taxon>
    </lineage>
</organism>
<dbReference type="PROSITE" id="PS50262">
    <property type="entry name" value="G_PROTEIN_RECEP_F1_2"/>
    <property type="match status" value="1"/>
</dbReference>
<sequence>MTSQLRRQKKDRQAILQLFLIVGSFLFGYIPLTAFHFYTGFTINISNNVINAFDWRFAMVQYLMLRFSECMNPVFYNLASGKMRGETKKFLAKLCRCINADDVITSQRGVASTSGI</sequence>
<dbReference type="InParanoid" id="F6WSI3"/>
<accession>F6WSI3</accession>
<evidence type="ECO:0000259" key="6">
    <source>
        <dbReference type="PROSITE" id="PS50262"/>
    </source>
</evidence>
<evidence type="ECO:0000256" key="1">
    <source>
        <dbReference type="ARBA" id="ARBA00004370"/>
    </source>
</evidence>